<dbReference type="Pfam" id="PF13581">
    <property type="entry name" value="HATPase_c_2"/>
    <property type="match status" value="1"/>
</dbReference>
<dbReference type="RefSeq" id="WP_390320552.1">
    <property type="nucleotide sequence ID" value="NZ_JBHSPB010000024.1"/>
</dbReference>
<dbReference type="EMBL" id="JBHSPB010000024">
    <property type="protein sequence ID" value="MFC5724118.1"/>
    <property type="molecule type" value="Genomic_DNA"/>
</dbReference>
<evidence type="ECO:0000313" key="3">
    <source>
        <dbReference type="EMBL" id="MFC5724118.1"/>
    </source>
</evidence>
<comment type="caution">
    <text evidence="3">The sequence shown here is derived from an EMBL/GenBank/DDBJ whole genome shotgun (WGS) entry which is preliminary data.</text>
</comment>
<keyword evidence="1" id="KW-0723">Serine/threonine-protein kinase</keyword>
<dbReference type="GO" id="GO:0005524">
    <property type="term" value="F:ATP binding"/>
    <property type="evidence" value="ECO:0007669"/>
    <property type="project" value="UniProtKB-KW"/>
</dbReference>
<keyword evidence="1" id="KW-0808">Transferase</keyword>
<reference evidence="4" key="1">
    <citation type="journal article" date="2019" name="Int. J. Syst. Evol. Microbiol.">
        <title>The Global Catalogue of Microorganisms (GCM) 10K type strain sequencing project: providing services to taxonomists for standard genome sequencing and annotation.</title>
        <authorList>
            <consortium name="The Broad Institute Genomics Platform"/>
            <consortium name="The Broad Institute Genome Sequencing Center for Infectious Disease"/>
            <person name="Wu L."/>
            <person name="Ma J."/>
        </authorList>
    </citation>
    <scope>NUCLEOTIDE SEQUENCE [LARGE SCALE GENOMIC DNA]</scope>
    <source>
        <strain evidence="4">CGMCC 4.7304</strain>
    </source>
</reference>
<keyword evidence="3" id="KW-0547">Nucleotide-binding</keyword>
<dbReference type="PANTHER" id="PTHR35526">
    <property type="entry name" value="ANTI-SIGMA-F FACTOR RSBW-RELATED"/>
    <property type="match status" value="1"/>
</dbReference>
<dbReference type="CDD" id="cd16936">
    <property type="entry name" value="HATPase_RsbW-like"/>
    <property type="match status" value="1"/>
</dbReference>
<organism evidence="3 4">
    <name type="scientific">Streptomyces gamaensis</name>
    <dbReference type="NCBI Taxonomy" id="1763542"/>
    <lineage>
        <taxon>Bacteria</taxon>
        <taxon>Bacillati</taxon>
        <taxon>Actinomycetota</taxon>
        <taxon>Actinomycetes</taxon>
        <taxon>Kitasatosporales</taxon>
        <taxon>Streptomycetaceae</taxon>
        <taxon>Streptomyces</taxon>
    </lineage>
</organism>
<protein>
    <submittedName>
        <fullName evidence="3">ATP-binding protein</fullName>
    </submittedName>
</protein>
<dbReference type="Proteomes" id="UP001596083">
    <property type="component" value="Unassembled WGS sequence"/>
</dbReference>
<gene>
    <name evidence="3" type="ORF">ACFP1Z_28515</name>
</gene>
<keyword evidence="4" id="KW-1185">Reference proteome</keyword>
<keyword evidence="1" id="KW-0418">Kinase</keyword>
<feature type="domain" description="Histidine kinase/HSP90-like ATPase" evidence="2">
    <location>
        <begin position="3"/>
        <end position="117"/>
    </location>
</feature>
<dbReference type="InterPro" id="IPR003594">
    <property type="entry name" value="HATPase_dom"/>
</dbReference>
<dbReference type="Gene3D" id="3.30.565.10">
    <property type="entry name" value="Histidine kinase-like ATPase, C-terminal domain"/>
    <property type="match status" value="1"/>
</dbReference>
<dbReference type="PANTHER" id="PTHR35526:SF3">
    <property type="entry name" value="ANTI-SIGMA-F FACTOR RSBW"/>
    <property type="match status" value="1"/>
</dbReference>
<dbReference type="InterPro" id="IPR036890">
    <property type="entry name" value="HATPase_C_sf"/>
</dbReference>
<keyword evidence="3" id="KW-0067">ATP-binding</keyword>
<proteinExistence type="predicted"/>
<evidence type="ECO:0000256" key="1">
    <source>
        <dbReference type="ARBA" id="ARBA00022527"/>
    </source>
</evidence>
<evidence type="ECO:0000313" key="4">
    <source>
        <dbReference type="Proteomes" id="UP001596083"/>
    </source>
</evidence>
<sequence length="129" mass="13758">MHSSAEHLRRVRRMTGTALREAGVAHEVAEDAQLVASELIGNAVARCGPFVPLVVEVAAEPVAVSVKVHDPDSGHLPRRAQVRLDDPSAESGRGLPLLDQLAPGWHTVITPVGKQIRCRVPYGRGGDHG</sequence>
<evidence type="ECO:0000259" key="2">
    <source>
        <dbReference type="Pfam" id="PF13581"/>
    </source>
</evidence>
<name>A0ABW0Z8J0_9ACTN</name>
<accession>A0ABW0Z8J0</accession>
<dbReference type="InterPro" id="IPR050267">
    <property type="entry name" value="Anti-sigma-factor_SerPK"/>
</dbReference>